<sequence>MREVMTMRKLYIILFLLGLKTLAVAQNITNKGTEFWAGFGHAAEMENNAWLDTPRVAIAFSAEQDAKVTVSLHGTTYKREYRVPANTVVRSENIPQGLRDIPASPWDAMLYSRSSIWPGGTNSEGTFRNKGIHIESDVPIVAYEIEYAPFSAAATMLIPVKSWGYSYRVLSHDQTVTEFEKLGRFAWIFVVAHYDNTRIEINPTNATRSGLPAGTPFYATLNKGEIYQVMANVPTSNIRGSNDFIGTTVKSVVNSDGTCFPIAAFVGSSGAYVSCGSFSGSHPPEDMAIQQMFPVETWGRRYITTPSSVSSDPTMHNANLFRVMPKLPGTIVKRNGAVMTGMTSKGYYEYWSSASDYIEANEPVQVMQILPSTGTCGYQGLGDPEMIFLSPIEQGIKKTAFQRLAFPGMEARPLTIDWNFLTLNIPTAGLASLTIDGLKNNYSHTYPNPNLPGYSVVVRRWNTRSNTDPRAPATCIVESDSTFNAITYGFSSALSYSYNAGTYINNLSGVPFLHNKYNSSDTANHYTCARTPVELSVLIRYQPSRLLWQLSDLNGTITPAADIVDNSPVAAGQEMVSGVLYYRYRLPGVYTFLKPGEFSVPVFATASSVEQCANTERIPYDIIVKDSLRTGFSILYENCRSSELIRFAARGKFNDSSEIKRWEWEFMDGATPGTASGRDAAYTFHSGNNSARLIAIDGNACVADTTALFALVDKPATPVFNVAAGTFSCEQAATALQETNPMLPAHSWYWNFGDGEVITATANGQHQSHTYKSSGQVTIKHVLKISENCISDTALLNLQVYAKPVLNVTHDKGCLPSNGIVQFKSNVTATDGQLASALLWNFGDAAATPANPNTAATASPSHKYSAGTYQLQLKATTEKGCVNDSSWQLVLQPAPAISFSALDDVCLNTASVSVARATVTNGLTGSGYYRGEATANDGTFQPEKAGMGSHAVWYIYTTTQGCKDSASANIFVKPVPAVAFTAPEDLCLNAAATLTDLSVIDNSKDPGAAIQSRTWSFGDGTPDVTRNTAAPFDKNFAAAATYTVTLKATGNNGCIGNTATRTIKVHALPDVQFTLPDAVCMPGGEAVFTNNTTISEQGALSYYWTFGDGNTATAGNPIHTYATAKAYKVSLKATSAFGCSASLEKNMSSAIFKNGPVAGFDLSDKAPCEGTTVVFTDKSTAAAAPIVSWSWSFGDGTTDNKQNTNKKFEKAGAYLVHLSVTDNDGCTSRSTDAQGQLQVKLSPRISAGPDLFGEEGDAIILKATAEQAGQLRFTWSPSALLDHAGALNPAYKVIQDQVFTLTATDKDGVCSATDDVKVTMLRSVVIPDAFTPNDDGIHDLWEIKNLFAYTDCTVAVFNRYGQQVYHSKGYAAPWNGTQNGSRLPSGTYYYIIQLKKTEKPLTGSVTILR</sequence>
<dbReference type="Proteomes" id="UP000290545">
    <property type="component" value="Unassembled WGS sequence"/>
</dbReference>
<dbReference type="Pfam" id="PF18911">
    <property type="entry name" value="PKD_4"/>
    <property type="match status" value="3"/>
</dbReference>
<dbReference type="InterPro" id="IPR000601">
    <property type="entry name" value="PKD_dom"/>
</dbReference>
<evidence type="ECO:0000259" key="1">
    <source>
        <dbReference type="PROSITE" id="PS50093"/>
    </source>
</evidence>
<feature type="domain" description="PKD" evidence="1">
    <location>
        <begin position="1085"/>
        <end position="1147"/>
    </location>
</feature>
<dbReference type="SUPFAM" id="SSF49299">
    <property type="entry name" value="PKD domain"/>
    <property type="match status" value="5"/>
</dbReference>
<dbReference type="PROSITE" id="PS50093">
    <property type="entry name" value="PKD"/>
    <property type="match status" value="4"/>
</dbReference>
<dbReference type="InterPro" id="IPR035986">
    <property type="entry name" value="PKD_dom_sf"/>
</dbReference>
<dbReference type="InterPro" id="IPR013783">
    <property type="entry name" value="Ig-like_fold"/>
</dbReference>
<dbReference type="SMART" id="SM00089">
    <property type="entry name" value="PKD"/>
    <property type="match status" value="6"/>
</dbReference>
<dbReference type="CDD" id="cd00146">
    <property type="entry name" value="PKD"/>
    <property type="match status" value="5"/>
</dbReference>
<name>A0A4Q1D366_9BACT</name>
<feature type="domain" description="PKD" evidence="1">
    <location>
        <begin position="1156"/>
        <end position="1232"/>
    </location>
</feature>
<proteinExistence type="predicted"/>
<keyword evidence="3" id="KW-1185">Reference proteome</keyword>
<protein>
    <submittedName>
        <fullName evidence="2">PKD domain-containing protein</fullName>
    </submittedName>
</protein>
<dbReference type="Pfam" id="PF13585">
    <property type="entry name" value="CHU_C"/>
    <property type="match status" value="1"/>
</dbReference>
<dbReference type="InterPro" id="IPR022409">
    <property type="entry name" value="PKD/Chitinase_dom"/>
</dbReference>
<comment type="caution">
    <text evidence="2">The sequence shown here is derived from an EMBL/GenBank/DDBJ whole genome shotgun (WGS) entry which is preliminary data.</text>
</comment>
<feature type="domain" description="PKD" evidence="1">
    <location>
        <begin position="1001"/>
        <end position="1065"/>
    </location>
</feature>
<dbReference type="OrthoDB" id="7794186at2"/>
<reference evidence="2 3" key="1">
    <citation type="submission" date="2019-01" db="EMBL/GenBank/DDBJ databases">
        <title>Filimonas sp. strain TTM-71.</title>
        <authorList>
            <person name="Chen W.-M."/>
        </authorList>
    </citation>
    <scope>NUCLEOTIDE SEQUENCE [LARGE SCALE GENOMIC DNA]</scope>
    <source>
        <strain evidence="2 3">TTM-71</strain>
    </source>
</reference>
<dbReference type="PANTHER" id="PTHR46534:SF1">
    <property type="entry name" value="IGGFC-BINDING PROTEIN N-TERMINAL DOMAIN-CONTAINING PROTEIN"/>
    <property type="match status" value="1"/>
</dbReference>
<dbReference type="RefSeq" id="WP_129003522.1">
    <property type="nucleotide sequence ID" value="NZ_SDHZ01000002.1"/>
</dbReference>
<feature type="domain" description="PKD" evidence="1">
    <location>
        <begin position="744"/>
        <end position="780"/>
    </location>
</feature>
<organism evidence="2 3">
    <name type="scientific">Filimonas effusa</name>
    <dbReference type="NCBI Taxonomy" id="2508721"/>
    <lineage>
        <taxon>Bacteria</taxon>
        <taxon>Pseudomonadati</taxon>
        <taxon>Bacteroidota</taxon>
        <taxon>Chitinophagia</taxon>
        <taxon>Chitinophagales</taxon>
        <taxon>Chitinophagaceae</taxon>
        <taxon>Filimonas</taxon>
    </lineage>
</organism>
<dbReference type="PANTHER" id="PTHR46534">
    <property type="entry name" value="IGGFC_BINDING DOMAIN-CONTAINING PROTEIN"/>
    <property type="match status" value="1"/>
</dbReference>
<dbReference type="EMBL" id="SDHZ01000002">
    <property type="protein sequence ID" value="RXK82819.1"/>
    <property type="molecule type" value="Genomic_DNA"/>
</dbReference>
<gene>
    <name evidence="2" type="ORF">ESB13_11815</name>
</gene>
<dbReference type="NCBIfam" id="TIGR04131">
    <property type="entry name" value="Bac_Flav_CTERM"/>
    <property type="match status" value="1"/>
</dbReference>
<accession>A0A4Q1D366</accession>
<dbReference type="Gene3D" id="2.60.40.10">
    <property type="entry name" value="Immunoglobulins"/>
    <property type="match status" value="5"/>
</dbReference>
<dbReference type="Pfam" id="PF17517">
    <property type="entry name" value="IgGFc_binding"/>
    <property type="match status" value="1"/>
</dbReference>
<evidence type="ECO:0000313" key="2">
    <source>
        <dbReference type="EMBL" id="RXK82819.1"/>
    </source>
</evidence>
<dbReference type="InterPro" id="IPR035234">
    <property type="entry name" value="IgGFc-bd_N"/>
</dbReference>
<dbReference type="InterPro" id="IPR026341">
    <property type="entry name" value="T9SS_type_B"/>
</dbReference>
<evidence type="ECO:0000313" key="3">
    <source>
        <dbReference type="Proteomes" id="UP000290545"/>
    </source>
</evidence>